<feature type="region of interest" description="Disordered" evidence="1">
    <location>
        <begin position="247"/>
        <end position="338"/>
    </location>
</feature>
<protein>
    <submittedName>
        <fullName evidence="2">TMEM108 family protein</fullName>
    </submittedName>
</protein>
<gene>
    <name evidence="2" type="ORF">LCPAC202_01710</name>
</gene>
<sequence length="473" mass="52295">MNTEEANIIDYSYKNFKGEQIVLLDPKEKKYTDANDKEGAYKETPILCSRGTSAKPYTERGWNVEYCGVWSDGLRPEVKEYNVKEKGGKISKKKITTYQVKVTFDLREQEQMELVRILNVAHLAIAQALVDNKYNGKLGAKGLNPSTNESVEETGLKRLVYYPRDEDANVIKGVNLSQFLSLRGSPKSDRHTTFIDLDGNEIPWENLIKFDFFWVPLVNYTHIYSSGGKLSVQKKVESGIVIKRKPRGGAEKQNNTLKRLQNMYPVEREKLSSQNYASNEEEEEENHSTDTSESKTQETVDTPKAAPMSKLLEMASGGQNTPSGGQAGFQTDNQGVPTANAIHVPLGTQNGAQGNGAPQYTQTPAIPQNNTAPVTIPQNNTAPVTIPQNNTTPATIPQNNTAPQYIVPATTPQNNTAPQYNQNTIQIPTNTQTTPQYNPNTTQIPTNTQTIPSAMSGVPSVGTPQIQQQTQNF</sequence>
<reference evidence="2" key="1">
    <citation type="journal article" date="2019" name="MBio">
        <title>Virus Genomes from Deep Sea Sediments Expand the Ocean Megavirome and Support Independent Origins of Viral Gigantism.</title>
        <authorList>
            <person name="Backstrom D."/>
            <person name="Yutin N."/>
            <person name="Jorgensen S.L."/>
            <person name="Dharamshi J."/>
            <person name="Homa F."/>
            <person name="Zaremba-Niedwiedzka K."/>
            <person name="Spang A."/>
            <person name="Wolf Y.I."/>
            <person name="Koonin E.V."/>
            <person name="Ettema T.J."/>
        </authorList>
    </citation>
    <scope>NUCLEOTIDE SEQUENCE</scope>
</reference>
<evidence type="ECO:0000256" key="1">
    <source>
        <dbReference type="SAM" id="MobiDB-lite"/>
    </source>
</evidence>
<proteinExistence type="predicted"/>
<feature type="compositionally biased region" description="Basic and acidic residues" evidence="1">
    <location>
        <begin position="286"/>
        <end position="298"/>
    </location>
</feature>
<name>A0A481Z604_9VIRU</name>
<feature type="compositionally biased region" description="Polar residues" evidence="1">
    <location>
        <begin position="317"/>
        <end position="337"/>
    </location>
</feature>
<dbReference type="EMBL" id="MK500514">
    <property type="protein sequence ID" value="QBK91197.1"/>
    <property type="molecule type" value="Genomic_DNA"/>
</dbReference>
<organism evidence="2">
    <name type="scientific">Pithovirus LCPAC202</name>
    <dbReference type="NCBI Taxonomy" id="2506592"/>
    <lineage>
        <taxon>Viruses</taxon>
        <taxon>Pithoviruses</taxon>
    </lineage>
</organism>
<accession>A0A481Z604</accession>
<evidence type="ECO:0000313" key="2">
    <source>
        <dbReference type="EMBL" id="QBK91197.1"/>
    </source>
</evidence>